<comment type="caution">
    <text evidence="9">The sequence shown here is derived from an EMBL/GenBank/DDBJ whole genome shotgun (WGS) entry which is preliminary data.</text>
</comment>
<feature type="transmembrane region" description="Helical" evidence="7">
    <location>
        <begin position="195"/>
        <end position="213"/>
    </location>
</feature>
<dbReference type="Pfam" id="PF01757">
    <property type="entry name" value="Acyl_transf_3"/>
    <property type="match status" value="1"/>
</dbReference>
<feature type="transmembrane region" description="Helical" evidence="7">
    <location>
        <begin position="111"/>
        <end position="128"/>
    </location>
</feature>
<protein>
    <recommendedName>
        <fullName evidence="8">Acyltransferase 3 domain-containing protein</fullName>
    </recommendedName>
</protein>
<dbReference type="EMBL" id="SRPG01000020">
    <property type="protein sequence ID" value="TGN67835.1"/>
    <property type="molecule type" value="Genomic_DNA"/>
</dbReference>
<gene>
    <name evidence="9" type="ORF">E4L95_03575</name>
</gene>
<dbReference type="OrthoDB" id="265992at2"/>
<evidence type="ECO:0000256" key="6">
    <source>
        <dbReference type="ARBA" id="ARBA00023136"/>
    </source>
</evidence>
<reference evidence="9 10" key="1">
    <citation type="submission" date="2019-03" db="EMBL/GenBank/DDBJ databases">
        <authorList>
            <person name="Li J."/>
        </authorList>
    </citation>
    <scope>NUCLEOTIDE SEQUENCE [LARGE SCALE GENOMIC DNA]</scope>
    <source>
        <strain evidence="9 10">3058</strain>
    </source>
</reference>
<evidence type="ECO:0000313" key="10">
    <source>
        <dbReference type="Proteomes" id="UP000297972"/>
    </source>
</evidence>
<feature type="transmembrane region" description="Helical" evidence="7">
    <location>
        <begin position="251"/>
        <end position="272"/>
    </location>
</feature>
<feature type="transmembrane region" description="Helical" evidence="7">
    <location>
        <begin position="74"/>
        <end position="91"/>
    </location>
</feature>
<comment type="subcellular location">
    <subcellularLocation>
        <location evidence="1">Cell membrane</location>
        <topology evidence="1">Multi-pass membrane protein</topology>
    </subcellularLocation>
</comment>
<evidence type="ECO:0000256" key="5">
    <source>
        <dbReference type="ARBA" id="ARBA00022989"/>
    </source>
</evidence>
<dbReference type="InterPro" id="IPR002656">
    <property type="entry name" value="Acyl_transf_3_dom"/>
</dbReference>
<evidence type="ECO:0000256" key="2">
    <source>
        <dbReference type="ARBA" id="ARBA00007400"/>
    </source>
</evidence>
<evidence type="ECO:0000256" key="4">
    <source>
        <dbReference type="ARBA" id="ARBA00022692"/>
    </source>
</evidence>
<dbReference type="PANTHER" id="PTHR40074">
    <property type="entry name" value="O-ACETYLTRANSFERASE WECH"/>
    <property type="match status" value="1"/>
</dbReference>
<feature type="transmembrane region" description="Helical" evidence="7">
    <location>
        <begin position="219"/>
        <end position="239"/>
    </location>
</feature>
<keyword evidence="3" id="KW-1003">Cell membrane</keyword>
<name>A0A4Z1CS53_9RHOB</name>
<comment type="similarity">
    <text evidence="2">Belongs to the acyltransferase 3 family.</text>
</comment>
<proteinExistence type="inferred from homology"/>
<evidence type="ECO:0000256" key="1">
    <source>
        <dbReference type="ARBA" id="ARBA00004651"/>
    </source>
</evidence>
<evidence type="ECO:0000256" key="3">
    <source>
        <dbReference type="ARBA" id="ARBA00022475"/>
    </source>
</evidence>
<dbReference type="GO" id="GO:0005886">
    <property type="term" value="C:plasma membrane"/>
    <property type="evidence" value="ECO:0007669"/>
    <property type="project" value="UniProtKB-SubCell"/>
</dbReference>
<keyword evidence="5 7" id="KW-1133">Transmembrane helix</keyword>
<dbReference type="AlphaFoldDB" id="A0A4Z1CS53"/>
<organism evidence="9 10">
    <name type="scientific">Paracoccus liaowanqingii</name>
    <dbReference type="NCBI Taxonomy" id="2560053"/>
    <lineage>
        <taxon>Bacteria</taxon>
        <taxon>Pseudomonadati</taxon>
        <taxon>Pseudomonadota</taxon>
        <taxon>Alphaproteobacteria</taxon>
        <taxon>Rhodobacterales</taxon>
        <taxon>Paracoccaceae</taxon>
        <taxon>Paracoccus</taxon>
    </lineage>
</organism>
<evidence type="ECO:0000259" key="8">
    <source>
        <dbReference type="Pfam" id="PF01757"/>
    </source>
</evidence>
<sequence length="307" mass="32847">MTHPSRRASAIDPLRLFLALSVVALHSGFPEAVPALVKQGLFNGLYRLAVPVFAVISGYYFWPALQGGRAGAYLRRIAALYLLWMAIYLPIYGPDLTGAGHAARTLVFGYFHLWFLPGLLVSALLVWLLRRPGRIGGAAALLAATGLGMQVLVLSGQAQISLDSYRNGLFTIFPFFAAGVLLAQGRGRWLERRALPLAGLSLLAVLGESLIWYRIAGGGWGVDMMASLLLAAPALFLAAKALPGPGDGKRIASMAAFVYFSHVMMMIVASRFGLEGDVKALAVMALCLGLAAWLGTGTRRPVLAFFT</sequence>
<feature type="domain" description="Acyltransferase 3" evidence="8">
    <location>
        <begin position="10"/>
        <end position="290"/>
    </location>
</feature>
<dbReference type="GO" id="GO:0016413">
    <property type="term" value="F:O-acetyltransferase activity"/>
    <property type="evidence" value="ECO:0007669"/>
    <property type="project" value="TreeGrafter"/>
</dbReference>
<feature type="transmembrane region" description="Helical" evidence="7">
    <location>
        <begin position="165"/>
        <end position="183"/>
    </location>
</feature>
<keyword evidence="6 7" id="KW-0472">Membrane</keyword>
<dbReference type="RefSeq" id="WP_135816427.1">
    <property type="nucleotide sequence ID" value="NZ_SRPG01000020.1"/>
</dbReference>
<evidence type="ECO:0000313" key="9">
    <source>
        <dbReference type="EMBL" id="TGN67835.1"/>
    </source>
</evidence>
<keyword evidence="10" id="KW-1185">Reference proteome</keyword>
<feature type="transmembrane region" description="Helical" evidence="7">
    <location>
        <begin position="278"/>
        <end position="296"/>
    </location>
</feature>
<keyword evidence="4 7" id="KW-0812">Transmembrane</keyword>
<dbReference type="Proteomes" id="UP000297972">
    <property type="component" value="Unassembled WGS sequence"/>
</dbReference>
<feature type="transmembrane region" description="Helical" evidence="7">
    <location>
        <begin position="45"/>
        <end position="62"/>
    </location>
</feature>
<dbReference type="GO" id="GO:0009246">
    <property type="term" value="P:enterobacterial common antigen biosynthetic process"/>
    <property type="evidence" value="ECO:0007669"/>
    <property type="project" value="TreeGrafter"/>
</dbReference>
<evidence type="ECO:0000256" key="7">
    <source>
        <dbReference type="SAM" id="Phobius"/>
    </source>
</evidence>
<dbReference type="PANTHER" id="PTHR40074:SF2">
    <property type="entry name" value="O-ACETYLTRANSFERASE WECH"/>
    <property type="match status" value="1"/>
</dbReference>
<accession>A0A4Z1CS53</accession>
<feature type="transmembrane region" description="Helical" evidence="7">
    <location>
        <begin position="135"/>
        <end position="153"/>
    </location>
</feature>